<reference evidence="1 2" key="1">
    <citation type="journal article" date="2019" name="Sci. Rep.">
        <title>Orb-weaving spider Araneus ventricosus genome elucidates the spidroin gene catalogue.</title>
        <authorList>
            <person name="Kono N."/>
            <person name="Nakamura H."/>
            <person name="Ohtoshi R."/>
            <person name="Moran D.A.P."/>
            <person name="Shinohara A."/>
            <person name="Yoshida Y."/>
            <person name="Fujiwara M."/>
            <person name="Mori M."/>
            <person name="Tomita M."/>
            <person name="Arakawa K."/>
        </authorList>
    </citation>
    <scope>NUCLEOTIDE SEQUENCE [LARGE SCALE GENOMIC DNA]</scope>
</reference>
<protein>
    <submittedName>
        <fullName evidence="1">Uncharacterized protein</fullName>
    </submittedName>
</protein>
<evidence type="ECO:0000313" key="1">
    <source>
        <dbReference type="EMBL" id="GBN70104.1"/>
    </source>
</evidence>
<evidence type="ECO:0000313" key="2">
    <source>
        <dbReference type="Proteomes" id="UP000499080"/>
    </source>
</evidence>
<proteinExistence type="predicted"/>
<dbReference type="AlphaFoldDB" id="A0A4Y2R349"/>
<name>A0A4Y2R349_ARAVE</name>
<accession>A0A4Y2R349</accession>
<organism evidence="1 2">
    <name type="scientific">Araneus ventricosus</name>
    <name type="common">Orbweaver spider</name>
    <name type="synonym">Epeira ventricosa</name>
    <dbReference type="NCBI Taxonomy" id="182803"/>
    <lineage>
        <taxon>Eukaryota</taxon>
        <taxon>Metazoa</taxon>
        <taxon>Ecdysozoa</taxon>
        <taxon>Arthropoda</taxon>
        <taxon>Chelicerata</taxon>
        <taxon>Arachnida</taxon>
        <taxon>Araneae</taxon>
        <taxon>Araneomorphae</taxon>
        <taxon>Entelegynae</taxon>
        <taxon>Araneoidea</taxon>
        <taxon>Araneidae</taxon>
        <taxon>Araneus</taxon>
    </lineage>
</organism>
<dbReference type="Proteomes" id="UP000499080">
    <property type="component" value="Unassembled WGS sequence"/>
</dbReference>
<gene>
    <name evidence="1" type="ORF">AVEN_269513_1</name>
</gene>
<dbReference type="EMBL" id="BGPR01015656">
    <property type="protein sequence ID" value="GBN70104.1"/>
    <property type="molecule type" value="Genomic_DNA"/>
</dbReference>
<keyword evidence="2" id="KW-1185">Reference proteome</keyword>
<sequence length="84" mass="9624">MMFYSSSWEIFLNAEYFTTMALEIFTIAVSSSFLGDLRTEYFTTLARDHLNAAVFTTLCLEIFLKPLSIPQLYGLARESSPRSH</sequence>
<comment type="caution">
    <text evidence="1">The sequence shown here is derived from an EMBL/GenBank/DDBJ whole genome shotgun (WGS) entry which is preliminary data.</text>
</comment>